<keyword evidence="8 12" id="KW-0274">FAD</keyword>
<dbReference type="EMBL" id="CP020472">
    <property type="protein sequence ID" value="ARD23459.1"/>
    <property type="molecule type" value="Genomic_DNA"/>
</dbReference>
<dbReference type="Proteomes" id="UP000191820">
    <property type="component" value="Chromosome"/>
</dbReference>
<evidence type="ECO:0000256" key="5">
    <source>
        <dbReference type="ARBA" id="ARBA00022630"/>
    </source>
</evidence>
<dbReference type="Gene3D" id="3.10.520.10">
    <property type="entry name" value="ApbE-like domains"/>
    <property type="match status" value="1"/>
</dbReference>
<comment type="catalytic activity">
    <reaction evidence="11 12">
        <text>L-threonyl-[protein] + FAD = FMN-L-threonyl-[protein] + AMP + H(+)</text>
        <dbReference type="Rhea" id="RHEA:36847"/>
        <dbReference type="Rhea" id="RHEA-COMP:11060"/>
        <dbReference type="Rhea" id="RHEA-COMP:11061"/>
        <dbReference type="ChEBI" id="CHEBI:15378"/>
        <dbReference type="ChEBI" id="CHEBI:30013"/>
        <dbReference type="ChEBI" id="CHEBI:57692"/>
        <dbReference type="ChEBI" id="CHEBI:74257"/>
        <dbReference type="ChEBI" id="CHEBI:456215"/>
        <dbReference type="EC" id="2.7.1.180"/>
    </reaction>
</comment>
<keyword evidence="13" id="KW-0449">Lipoprotein</keyword>
<evidence type="ECO:0000256" key="8">
    <source>
        <dbReference type="ARBA" id="ARBA00022827"/>
    </source>
</evidence>
<evidence type="ECO:0000256" key="11">
    <source>
        <dbReference type="ARBA" id="ARBA00048540"/>
    </source>
</evidence>
<comment type="cofactor">
    <cofactor evidence="1">
        <name>Mg(2+)</name>
        <dbReference type="ChEBI" id="CHEBI:18420"/>
    </cofactor>
</comment>
<evidence type="ECO:0000256" key="4">
    <source>
        <dbReference type="ARBA" id="ARBA00016337"/>
    </source>
</evidence>
<keyword evidence="5 12" id="KW-0285">Flavoprotein</keyword>
<gene>
    <name evidence="13" type="ORF">SJ2017_3192</name>
</gene>
<evidence type="ECO:0000256" key="1">
    <source>
        <dbReference type="ARBA" id="ARBA00001946"/>
    </source>
</evidence>
<dbReference type="SUPFAM" id="SSF143631">
    <property type="entry name" value="ApbE-like"/>
    <property type="match status" value="1"/>
</dbReference>
<evidence type="ECO:0000256" key="7">
    <source>
        <dbReference type="ARBA" id="ARBA00022723"/>
    </source>
</evidence>
<keyword evidence="14" id="KW-1185">Reference proteome</keyword>
<evidence type="ECO:0000256" key="2">
    <source>
        <dbReference type="ARBA" id="ARBA00008282"/>
    </source>
</evidence>
<comment type="similarity">
    <text evidence="2 12">Belongs to the ApbE family.</text>
</comment>
<protein>
    <recommendedName>
        <fullName evidence="4 12">FAD:protein FMN transferase</fullName>
        <ecNumber evidence="3 12">2.7.1.180</ecNumber>
    </recommendedName>
    <alternativeName>
        <fullName evidence="10 12">Flavin transferase</fullName>
    </alternativeName>
</protein>
<evidence type="ECO:0000256" key="9">
    <source>
        <dbReference type="ARBA" id="ARBA00022842"/>
    </source>
</evidence>
<evidence type="ECO:0000256" key="6">
    <source>
        <dbReference type="ARBA" id="ARBA00022679"/>
    </source>
</evidence>
<organism evidence="13 14">
    <name type="scientific">Shewanella japonica</name>
    <dbReference type="NCBI Taxonomy" id="93973"/>
    <lineage>
        <taxon>Bacteria</taxon>
        <taxon>Pseudomonadati</taxon>
        <taxon>Pseudomonadota</taxon>
        <taxon>Gammaproteobacteria</taxon>
        <taxon>Alteromonadales</taxon>
        <taxon>Shewanellaceae</taxon>
        <taxon>Shewanella</taxon>
    </lineage>
</organism>
<name>A0ABM6JNN6_9GAMM</name>
<evidence type="ECO:0000313" key="13">
    <source>
        <dbReference type="EMBL" id="ARD23459.1"/>
    </source>
</evidence>
<evidence type="ECO:0000256" key="12">
    <source>
        <dbReference type="PIRNR" id="PIRNR006268"/>
    </source>
</evidence>
<reference evidence="13 14" key="1">
    <citation type="submission" date="2017-03" db="EMBL/GenBank/DDBJ databases">
        <title>Genome sequencing of Shewanella japonica KCTC 22435.</title>
        <authorList>
            <person name="Kim K.M."/>
        </authorList>
    </citation>
    <scope>NUCLEOTIDE SEQUENCE [LARGE SCALE GENOMIC DNA]</scope>
    <source>
        <strain evidence="13 14">KCTC 22435</strain>
    </source>
</reference>
<evidence type="ECO:0000313" key="14">
    <source>
        <dbReference type="Proteomes" id="UP000191820"/>
    </source>
</evidence>
<proteinExistence type="inferred from homology"/>
<dbReference type="InterPro" id="IPR003374">
    <property type="entry name" value="ApbE-like_sf"/>
</dbReference>
<sequence length="347" mass="38185">MLDNPNLKFEMINISLKALLVSLVVLLLTACGSEDDIVSLSGNTMGTTYHIKVVRNDRLPTTQLLQAEIDIALELVNDQMSTYRPKSELSRFNKLLVNQSITVSEDTIKVFKEGVRLYNVTGGALDITLGPLVNLWGFGPDKRPTEIPSQETIDIVKAKADIHGFTINGLKITKTNPDLYVDLSSLAKGYGVDKIATLLNKYQVAGYLVEIGGEISVKGVKDDGSPWRIAVEKPTTEGGVIQQVVEPGNMALATSGDYRIYYEEEGERFSHLIDPRTGYPIKHKLASVTVLHPSSMTADAYATAMMVLGTEASLALAHEQNLPVMLIEKDDDHYEVFYSEAYGPYIQ</sequence>
<dbReference type="EC" id="2.7.1.180" evidence="3 12"/>
<evidence type="ECO:0000256" key="3">
    <source>
        <dbReference type="ARBA" id="ARBA00011955"/>
    </source>
</evidence>
<dbReference type="PIRSF" id="PIRSF006268">
    <property type="entry name" value="ApbE"/>
    <property type="match status" value="1"/>
</dbReference>
<dbReference type="PANTHER" id="PTHR30040:SF2">
    <property type="entry name" value="FAD:PROTEIN FMN TRANSFERASE"/>
    <property type="match status" value="1"/>
</dbReference>
<keyword evidence="7 12" id="KW-0479">Metal-binding</keyword>
<dbReference type="InterPro" id="IPR024932">
    <property type="entry name" value="ApbE"/>
</dbReference>
<evidence type="ECO:0000256" key="10">
    <source>
        <dbReference type="ARBA" id="ARBA00031306"/>
    </source>
</evidence>
<accession>A0ABM6JNN6</accession>
<dbReference type="Pfam" id="PF02424">
    <property type="entry name" value="ApbE"/>
    <property type="match status" value="1"/>
</dbReference>
<keyword evidence="6 12" id="KW-0808">Transferase</keyword>
<dbReference type="PANTHER" id="PTHR30040">
    <property type="entry name" value="THIAMINE BIOSYNTHESIS LIPOPROTEIN APBE"/>
    <property type="match status" value="1"/>
</dbReference>
<keyword evidence="9 12" id="KW-0460">Magnesium</keyword>